<evidence type="ECO:0000313" key="14">
    <source>
        <dbReference type="EMBL" id="CAE6441292.1"/>
    </source>
</evidence>
<proteinExistence type="inferred from homology"/>
<evidence type="ECO:0000256" key="4">
    <source>
        <dbReference type="ARBA" id="ARBA00022801"/>
    </source>
</evidence>
<dbReference type="EC" id="3.2.1.-" evidence="11"/>
<dbReference type="PROSITE" id="PS00562">
    <property type="entry name" value="CBM1_1"/>
    <property type="match status" value="1"/>
</dbReference>
<dbReference type="AlphaFoldDB" id="A0A8H3AV54"/>
<dbReference type="SMART" id="SM00236">
    <property type="entry name" value="fCBD"/>
    <property type="match status" value="1"/>
</dbReference>
<dbReference type="PRINTS" id="PR00734">
    <property type="entry name" value="GLHYDRLASE7"/>
</dbReference>
<feature type="non-terminal residue" evidence="14">
    <location>
        <position position="1"/>
    </location>
</feature>
<comment type="catalytic activity">
    <reaction evidence="1">
        <text>Hydrolysis of (1-&gt;4)-beta-D-glucosidic linkages in cellulose and cellotetraose, releasing cellobiose from the non-reducing ends of the chains.</text>
        <dbReference type="EC" id="3.2.1.91"/>
    </reaction>
</comment>
<dbReference type="SUPFAM" id="SSF49899">
    <property type="entry name" value="Concanavalin A-like lectins/glucanases"/>
    <property type="match status" value="1"/>
</dbReference>
<evidence type="ECO:0000256" key="10">
    <source>
        <dbReference type="ARBA" id="ARBA00023326"/>
    </source>
</evidence>
<keyword evidence="7" id="KW-0325">Glycoprotein</keyword>
<dbReference type="Gene3D" id="2.70.100.10">
    <property type="entry name" value="Glycoside hydrolase, family 7, domain"/>
    <property type="match status" value="1"/>
</dbReference>
<dbReference type="Proteomes" id="UP000663888">
    <property type="component" value="Unassembled WGS sequence"/>
</dbReference>
<evidence type="ECO:0000256" key="3">
    <source>
        <dbReference type="ARBA" id="ARBA00022729"/>
    </source>
</evidence>
<keyword evidence="6" id="KW-1015">Disulfide bond</keyword>
<dbReference type="InterPro" id="IPR013320">
    <property type="entry name" value="ConA-like_dom_sf"/>
</dbReference>
<feature type="region of interest" description="Disordered" evidence="12">
    <location>
        <begin position="42"/>
        <end position="64"/>
    </location>
</feature>
<evidence type="ECO:0000256" key="7">
    <source>
        <dbReference type="ARBA" id="ARBA00023180"/>
    </source>
</evidence>
<evidence type="ECO:0000256" key="9">
    <source>
        <dbReference type="ARBA" id="ARBA00023295"/>
    </source>
</evidence>
<dbReference type="EMBL" id="CAJMWX010000973">
    <property type="protein sequence ID" value="CAE6441292.1"/>
    <property type="molecule type" value="Genomic_DNA"/>
</dbReference>
<accession>A0A8H3AV54</accession>
<reference evidence="14" key="1">
    <citation type="submission" date="2021-01" db="EMBL/GenBank/DDBJ databases">
        <authorList>
            <person name="Kaushik A."/>
        </authorList>
    </citation>
    <scope>NUCLEOTIDE SEQUENCE</scope>
    <source>
        <strain evidence="14">AG4-R118</strain>
    </source>
</reference>
<evidence type="ECO:0000256" key="12">
    <source>
        <dbReference type="SAM" id="MobiDB-lite"/>
    </source>
</evidence>
<dbReference type="PROSITE" id="PS51164">
    <property type="entry name" value="CBM1_2"/>
    <property type="match status" value="1"/>
</dbReference>
<evidence type="ECO:0000256" key="5">
    <source>
        <dbReference type="ARBA" id="ARBA00023001"/>
    </source>
</evidence>
<evidence type="ECO:0000259" key="13">
    <source>
        <dbReference type="PROSITE" id="PS51164"/>
    </source>
</evidence>
<dbReference type="GO" id="GO:0016162">
    <property type="term" value="F:cellulose 1,4-beta-cellobiosidase activity"/>
    <property type="evidence" value="ECO:0007669"/>
    <property type="project" value="UniProtKB-EC"/>
</dbReference>
<evidence type="ECO:0000256" key="1">
    <source>
        <dbReference type="ARBA" id="ARBA00001641"/>
    </source>
</evidence>
<dbReference type="InterPro" id="IPR001722">
    <property type="entry name" value="Glyco_hydro_7"/>
</dbReference>
<feature type="region of interest" description="Disordered" evidence="12">
    <location>
        <begin position="85"/>
        <end position="112"/>
    </location>
</feature>
<dbReference type="GO" id="GO:0005576">
    <property type="term" value="C:extracellular region"/>
    <property type="evidence" value="ECO:0007669"/>
    <property type="project" value="InterPro"/>
</dbReference>
<organism evidence="14 15">
    <name type="scientific">Rhizoctonia solani</name>
    <dbReference type="NCBI Taxonomy" id="456999"/>
    <lineage>
        <taxon>Eukaryota</taxon>
        <taxon>Fungi</taxon>
        <taxon>Dikarya</taxon>
        <taxon>Basidiomycota</taxon>
        <taxon>Agaricomycotina</taxon>
        <taxon>Agaricomycetes</taxon>
        <taxon>Cantharellales</taxon>
        <taxon>Ceratobasidiaceae</taxon>
        <taxon>Rhizoctonia</taxon>
    </lineage>
</organism>
<dbReference type="PANTHER" id="PTHR33753">
    <property type="entry name" value="1,4-BETA-D-GLUCAN CELLOBIOHYDROLASE B"/>
    <property type="match status" value="1"/>
</dbReference>
<keyword evidence="8" id="KW-0119">Carbohydrate metabolism</keyword>
<dbReference type="Pfam" id="PF00734">
    <property type="entry name" value="CBM_1"/>
    <property type="match status" value="1"/>
</dbReference>
<evidence type="ECO:0000256" key="6">
    <source>
        <dbReference type="ARBA" id="ARBA00023157"/>
    </source>
</evidence>
<dbReference type="PANTHER" id="PTHR33753:SF2">
    <property type="entry name" value="GLYCOSIDE HYDROLASE FAMILY 7 PROTEIN"/>
    <property type="match status" value="1"/>
</dbReference>
<dbReference type="GO" id="GO:0030248">
    <property type="term" value="F:cellulose binding"/>
    <property type="evidence" value="ECO:0007669"/>
    <property type="project" value="InterPro"/>
</dbReference>
<evidence type="ECO:0000256" key="8">
    <source>
        <dbReference type="ARBA" id="ARBA00023277"/>
    </source>
</evidence>
<dbReference type="GO" id="GO:0030245">
    <property type="term" value="P:cellulose catabolic process"/>
    <property type="evidence" value="ECO:0007669"/>
    <property type="project" value="UniProtKB-KW"/>
</dbReference>
<gene>
    <name evidence="14" type="ORF">RDB_LOCUS50780</name>
</gene>
<name>A0A8H3AV54_9AGAM</name>
<evidence type="ECO:0000313" key="15">
    <source>
        <dbReference type="Proteomes" id="UP000663888"/>
    </source>
</evidence>
<dbReference type="InterPro" id="IPR035971">
    <property type="entry name" value="CBD_sf"/>
</dbReference>
<dbReference type="SUPFAM" id="SSF57180">
    <property type="entry name" value="Cellulose-binding domain"/>
    <property type="match status" value="1"/>
</dbReference>
<protein>
    <recommendedName>
        <fullName evidence="11">Glucanase</fullName>
        <ecNumber evidence="11">3.2.1.-</ecNumber>
    </recommendedName>
</protein>
<evidence type="ECO:0000256" key="11">
    <source>
        <dbReference type="RuleBase" id="RU361164"/>
    </source>
</evidence>
<comment type="caution">
    <text evidence="14">The sequence shown here is derived from an EMBL/GenBank/DDBJ whole genome shotgun (WGS) entry which is preliminary data.</text>
</comment>
<dbReference type="InterPro" id="IPR037019">
    <property type="entry name" value="Glyco_hydro_7_sf"/>
</dbReference>
<keyword evidence="3" id="KW-0732">Signal</keyword>
<sequence>GMATMDKSFQAGVVLVMSIWDDHAAHMLWLDSNYPLDRDASKPGVARGSCPTTSGNPKDVEAQSPNASVTFSNIRFGDIGSTYSGSTTPISTTSRPVTTSTPTSTSATSSSTAPAGVVAQYGQCGGQGYTGFTTCAYPYTCKYANQWYSQCL</sequence>
<dbReference type="Pfam" id="PF00840">
    <property type="entry name" value="Glyco_hydro_7"/>
    <property type="match status" value="1"/>
</dbReference>
<keyword evidence="9 11" id="KW-0326">Glycosidase</keyword>
<dbReference type="InterPro" id="IPR000254">
    <property type="entry name" value="CBD"/>
</dbReference>
<keyword evidence="10 11" id="KW-0624">Polysaccharide degradation</keyword>
<keyword evidence="4 11" id="KW-0378">Hydrolase</keyword>
<keyword evidence="5 11" id="KW-0136">Cellulose degradation</keyword>
<comment type="similarity">
    <text evidence="2 11">Belongs to the glycosyl hydrolase 7 (cellulase C) family.</text>
</comment>
<evidence type="ECO:0000256" key="2">
    <source>
        <dbReference type="ARBA" id="ARBA00006044"/>
    </source>
</evidence>
<feature type="domain" description="CBM1" evidence="13">
    <location>
        <begin position="116"/>
        <end position="152"/>
    </location>
</feature>